<dbReference type="AlphaFoldDB" id="A0A848M1F4"/>
<name>A0A848M1F4_9BACT</name>
<organism evidence="1 2">
    <name type="scientific">Pyxidicoccus fallax</name>
    <dbReference type="NCBI Taxonomy" id="394095"/>
    <lineage>
        <taxon>Bacteria</taxon>
        <taxon>Pseudomonadati</taxon>
        <taxon>Myxococcota</taxon>
        <taxon>Myxococcia</taxon>
        <taxon>Myxococcales</taxon>
        <taxon>Cystobacterineae</taxon>
        <taxon>Myxococcaceae</taxon>
        <taxon>Pyxidicoccus</taxon>
    </lineage>
</organism>
<protein>
    <submittedName>
        <fullName evidence="1">Uncharacterized protein</fullName>
    </submittedName>
</protein>
<dbReference type="EMBL" id="JABBJJ010000723">
    <property type="protein sequence ID" value="NMO23670.1"/>
    <property type="molecule type" value="Genomic_DNA"/>
</dbReference>
<dbReference type="RefSeq" id="WP_169352696.1">
    <property type="nucleotide sequence ID" value="NZ_JABBJJ010000723.1"/>
</dbReference>
<gene>
    <name evidence="1" type="ORF">HG543_53800</name>
</gene>
<sequence length="334" mass="35207">APTSAEVKAAPVPAFTLSYLQDAKPSGCTWTRHDTAGARKDLFTVDAACGRVRLAWSPDGRQGLLVDRGGGAVKPRAWLVDLQAGQGTPLPLPEVGHADTIGFDASNNPLALVSQVDDLIRRTEGGAEFFLFEGQRIPITEPEGGPGLAHAFRREGDTWKRLETVATVYGSDAAAGTGALTTAGTLVSSTSGVDPYAPAPTALPEGSEDAARLDAVVPDKGHSQFGEWVSLETDGGPFYAWRAAGELPVLMPPLRWESQDRLVEPEALSLAPTAAVVVHTRGPLLLIASEASARVYDSKAKKRVFSLDGVHDARFWPKVRIVTAAAPSDAATAQ</sequence>
<dbReference type="Proteomes" id="UP000518300">
    <property type="component" value="Unassembled WGS sequence"/>
</dbReference>
<keyword evidence="2" id="KW-1185">Reference proteome</keyword>
<reference evidence="1 2" key="1">
    <citation type="submission" date="2020-04" db="EMBL/GenBank/DDBJ databases">
        <title>Draft genome of Pyxidicoccus fallax type strain.</title>
        <authorList>
            <person name="Whitworth D.E."/>
        </authorList>
    </citation>
    <scope>NUCLEOTIDE SEQUENCE [LARGE SCALE GENOMIC DNA]</scope>
    <source>
        <strain evidence="1 2">DSM 14698</strain>
    </source>
</reference>
<feature type="non-terminal residue" evidence="1">
    <location>
        <position position="1"/>
    </location>
</feature>
<accession>A0A848M1F4</accession>
<proteinExistence type="predicted"/>
<evidence type="ECO:0000313" key="1">
    <source>
        <dbReference type="EMBL" id="NMO23670.1"/>
    </source>
</evidence>
<comment type="caution">
    <text evidence="1">The sequence shown here is derived from an EMBL/GenBank/DDBJ whole genome shotgun (WGS) entry which is preliminary data.</text>
</comment>
<evidence type="ECO:0000313" key="2">
    <source>
        <dbReference type="Proteomes" id="UP000518300"/>
    </source>
</evidence>